<evidence type="ECO:0000313" key="3">
    <source>
        <dbReference type="Proteomes" id="UP000237271"/>
    </source>
</evidence>
<sequence>MTMKIAQVVNGIRVGMLEIFVVILQLPEDRLLIDGVLHTPERRQDVLERSPNDLQIQAETKEKKADRPKWPLSQVCPADPAKTSILERKKWEWNLDLEPWRIAGWEEDAMQRAKPVVLQSLVQGTVVVKQIRMNACAIIPV</sequence>
<reference evidence="2 3" key="1">
    <citation type="journal article" date="2017" name="Genome Biol. Evol.">
        <title>Phytophthora megakarya and P. palmivora, closely related causal agents of cacao black pod rot, underwent increases in genome sizes and gene numbers by different mechanisms.</title>
        <authorList>
            <person name="Ali S.S."/>
            <person name="Shao J."/>
            <person name="Lary D.J."/>
            <person name="Kronmiller B."/>
            <person name="Shen D."/>
            <person name="Strem M.D."/>
            <person name="Amoako-Attah I."/>
            <person name="Akrofi A.Y."/>
            <person name="Begoude B.A."/>
            <person name="Ten Hoopen G.M."/>
            <person name="Coulibaly K."/>
            <person name="Kebe B.I."/>
            <person name="Melnick R.L."/>
            <person name="Guiltinan M.J."/>
            <person name="Tyler B.M."/>
            <person name="Meinhardt L.W."/>
            <person name="Bailey B.A."/>
        </authorList>
    </citation>
    <scope>NUCLEOTIDE SEQUENCE [LARGE SCALE GENOMIC DNA]</scope>
    <source>
        <strain evidence="3">sbr112.9</strain>
    </source>
</reference>
<proteinExistence type="predicted"/>
<organism evidence="2 3">
    <name type="scientific">Phytophthora palmivora</name>
    <dbReference type="NCBI Taxonomy" id="4796"/>
    <lineage>
        <taxon>Eukaryota</taxon>
        <taxon>Sar</taxon>
        <taxon>Stramenopiles</taxon>
        <taxon>Oomycota</taxon>
        <taxon>Peronosporomycetes</taxon>
        <taxon>Peronosporales</taxon>
        <taxon>Peronosporaceae</taxon>
        <taxon>Phytophthora</taxon>
    </lineage>
</organism>
<name>A0A2P4XKC7_9STRA</name>
<feature type="region of interest" description="Disordered" evidence="1">
    <location>
        <begin position="48"/>
        <end position="73"/>
    </location>
</feature>
<comment type="caution">
    <text evidence="2">The sequence shown here is derived from an EMBL/GenBank/DDBJ whole genome shotgun (WGS) entry which is preliminary data.</text>
</comment>
<evidence type="ECO:0000256" key="1">
    <source>
        <dbReference type="SAM" id="MobiDB-lite"/>
    </source>
</evidence>
<gene>
    <name evidence="2" type="ORF">PHPALM_18198</name>
</gene>
<dbReference type="Proteomes" id="UP000237271">
    <property type="component" value="Unassembled WGS sequence"/>
</dbReference>
<feature type="compositionally biased region" description="Basic and acidic residues" evidence="1">
    <location>
        <begin position="59"/>
        <end position="69"/>
    </location>
</feature>
<evidence type="ECO:0000313" key="2">
    <source>
        <dbReference type="EMBL" id="POM66010.1"/>
    </source>
</evidence>
<protein>
    <submittedName>
        <fullName evidence="2">Uncharacterized protein</fullName>
    </submittedName>
</protein>
<dbReference type="EMBL" id="NCKW01009791">
    <property type="protein sequence ID" value="POM66010.1"/>
    <property type="molecule type" value="Genomic_DNA"/>
</dbReference>
<accession>A0A2P4XKC7</accession>
<keyword evidence="3" id="KW-1185">Reference proteome</keyword>
<dbReference type="AlphaFoldDB" id="A0A2P4XKC7"/>